<dbReference type="EMBL" id="LSMT01000814">
    <property type="protein sequence ID" value="PFX14244.1"/>
    <property type="molecule type" value="Genomic_DNA"/>
</dbReference>
<evidence type="ECO:0000313" key="10">
    <source>
        <dbReference type="Proteomes" id="UP000225706"/>
    </source>
</evidence>
<evidence type="ECO:0000259" key="8">
    <source>
        <dbReference type="Pfam" id="PF20266"/>
    </source>
</evidence>
<evidence type="ECO:0000256" key="4">
    <source>
        <dbReference type="ARBA" id="ARBA00022695"/>
    </source>
</evidence>
<keyword evidence="7" id="KW-0460">Magnesium</keyword>
<dbReference type="GO" id="GO:0005524">
    <property type="term" value="F:ATP binding"/>
    <property type="evidence" value="ECO:0007669"/>
    <property type="project" value="UniProtKB-KW"/>
</dbReference>
<dbReference type="OrthoDB" id="5962679at2759"/>
<dbReference type="GO" id="GO:0016779">
    <property type="term" value="F:nucleotidyltransferase activity"/>
    <property type="evidence" value="ECO:0007669"/>
    <property type="project" value="UniProtKB-KW"/>
</dbReference>
<comment type="cofactor">
    <cofactor evidence="1">
        <name>Mg(2+)</name>
        <dbReference type="ChEBI" id="CHEBI:18420"/>
    </cofactor>
</comment>
<dbReference type="Gene3D" id="1.10.1410.40">
    <property type="match status" value="1"/>
</dbReference>
<gene>
    <name evidence="9" type="ORF">AWC38_SpisGene21614</name>
</gene>
<evidence type="ECO:0000256" key="2">
    <source>
        <dbReference type="ARBA" id="ARBA00008307"/>
    </source>
</evidence>
<evidence type="ECO:0000256" key="5">
    <source>
        <dbReference type="ARBA" id="ARBA00022723"/>
    </source>
</evidence>
<dbReference type="SMART" id="SM01265">
    <property type="entry name" value="Mab-21"/>
    <property type="match status" value="1"/>
</dbReference>
<keyword evidence="5" id="KW-0479">Metal-binding</keyword>
<feature type="domain" description="Mab-21-like HhH/H2TH-like" evidence="8">
    <location>
        <begin position="109"/>
        <end position="201"/>
    </location>
</feature>
<dbReference type="Pfam" id="PF20266">
    <property type="entry name" value="Mab-21_C"/>
    <property type="match status" value="1"/>
</dbReference>
<keyword evidence="10" id="KW-1185">Reference proteome</keyword>
<dbReference type="AlphaFoldDB" id="A0A2B4R7B9"/>
<organism evidence="9 10">
    <name type="scientific">Stylophora pistillata</name>
    <name type="common">Smooth cauliflower coral</name>
    <dbReference type="NCBI Taxonomy" id="50429"/>
    <lineage>
        <taxon>Eukaryota</taxon>
        <taxon>Metazoa</taxon>
        <taxon>Cnidaria</taxon>
        <taxon>Anthozoa</taxon>
        <taxon>Hexacorallia</taxon>
        <taxon>Scleractinia</taxon>
        <taxon>Astrocoeniina</taxon>
        <taxon>Pocilloporidae</taxon>
        <taxon>Stylophora</taxon>
    </lineage>
</organism>
<keyword evidence="4" id="KW-0548">Nucleotidyltransferase</keyword>
<name>A0A2B4R7B9_STYPI</name>
<comment type="similarity">
    <text evidence="2">Belongs to the mab-21 family.</text>
</comment>
<sequence length="475" mass="54111">MESISKVETPEGLSIYRAPQEESEGRLWLMYRGILCDSGEENSSGVTYSETHGPSTTLDIHWTVGTAKGRRDTTLKTGFHAVPAGLNEWRISFSVAEREILVTSPEGFKACYKVLKVLRDHVSMKLGLRDSLIPSYMFKTVLLSQLFTKDDHAWEEEFRSQTITGVLELILQGIKEEKLPNFFMPSSLLLSKAHENKLRQYLVEDMLCEVKGSSFAHALMEVEEKNQQVQILQLIELLEYIFSCLKAGKNPTDVWKMMFSNIDSVPGHPTSSVQFDVSWIDILDVTVTELRPAAYRNLKKIYDIGEGFRSLFLGSLQGEAKQLAQKFIDFVLWKKNKFEAEHPHLCKEEVRQVGISEFVSDWILVHIVEKYVNKDNTFLSSTHKIIPPEFCLPDDSPFREIANIAMEKGSKEGMAHFEKVLKEYLSQIPDIIIMMVAVDFSRTSFLHAKEALKLKLDHITIPGQRPISCAELDLD</sequence>
<accession>A0A2B4R7B9</accession>
<protein>
    <recommendedName>
        <fullName evidence="8">Mab-21-like HhH/H2TH-like domain-containing protein</fullName>
    </recommendedName>
</protein>
<dbReference type="PANTHER" id="PTHR10656:SF42">
    <property type="entry name" value="CYCLIC GMP-AMP SYNTHASE-LIKE PROTEIN-RELATED"/>
    <property type="match status" value="1"/>
</dbReference>
<comment type="caution">
    <text evidence="9">The sequence shown here is derived from an EMBL/GenBank/DDBJ whole genome shotgun (WGS) entry which is preliminary data.</text>
</comment>
<evidence type="ECO:0000256" key="1">
    <source>
        <dbReference type="ARBA" id="ARBA00001946"/>
    </source>
</evidence>
<dbReference type="PANTHER" id="PTHR10656">
    <property type="entry name" value="CELL FATE DETERMINING PROTEIN MAB21-RELATED"/>
    <property type="match status" value="1"/>
</dbReference>
<proteinExistence type="inferred from homology"/>
<keyword evidence="6" id="KW-0547">Nucleotide-binding</keyword>
<evidence type="ECO:0000256" key="6">
    <source>
        <dbReference type="ARBA" id="ARBA00022840"/>
    </source>
</evidence>
<dbReference type="InterPro" id="IPR024810">
    <property type="entry name" value="MAB21L/cGLR"/>
</dbReference>
<evidence type="ECO:0000256" key="3">
    <source>
        <dbReference type="ARBA" id="ARBA00022679"/>
    </source>
</evidence>
<evidence type="ECO:0000313" key="9">
    <source>
        <dbReference type="EMBL" id="PFX14244.1"/>
    </source>
</evidence>
<dbReference type="InterPro" id="IPR046906">
    <property type="entry name" value="Mab-21_HhH/H2TH-like"/>
</dbReference>
<dbReference type="GO" id="GO:0046872">
    <property type="term" value="F:metal ion binding"/>
    <property type="evidence" value="ECO:0007669"/>
    <property type="project" value="UniProtKB-KW"/>
</dbReference>
<keyword evidence="6" id="KW-0067">ATP-binding</keyword>
<dbReference type="Proteomes" id="UP000225706">
    <property type="component" value="Unassembled WGS sequence"/>
</dbReference>
<evidence type="ECO:0000256" key="7">
    <source>
        <dbReference type="ARBA" id="ARBA00022842"/>
    </source>
</evidence>
<keyword evidence="3" id="KW-0808">Transferase</keyword>
<reference evidence="10" key="1">
    <citation type="journal article" date="2017" name="bioRxiv">
        <title>Comparative analysis of the genomes of Stylophora pistillata and Acropora digitifera provides evidence for extensive differences between species of corals.</title>
        <authorList>
            <person name="Voolstra C.R."/>
            <person name="Li Y."/>
            <person name="Liew Y.J."/>
            <person name="Baumgarten S."/>
            <person name="Zoccola D."/>
            <person name="Flot J.-F."/>
            <person name="Tambutte S."/>
            <person name="Allemand D."/>
            <person name="Aranda M."/>
        </authorList>
    </citation>
    <scope>NUCLEOTIDE SEQUENCE [LARGE SCALE GENOMIC DNA]</scope>
</reference>